<feature type="domain" description="Fibronectin type-III" evidence="1">
    <location>
        <begin position="1"/>
        <end position="95"/>
    </location>
</feature>
<dbReference type="InterPro" id="IPR013783">
    <property type="entry name" value="Ig-like_fold"/>
</dbReference>
<reference evidence="2" key="2">
    <citation type="submission" date="2024-06" db="UniProtKB">
        <authorList>
            <consortium name="EnsemblMetazoa"/>
        </authorList>
    </citation>
    <scope>IDENTIFICATION</scope>
</reference>
<dbReference type="SMART" id="SM00060">
    <property type="entry name" value="FN3"/>
    <property type="match status" value="1"/>
</dbReference>
<dbReference type="EnsemblMetazoa" id="XM_020003528.1">
    <property type="protein sequence ID" value="XP_019859087.1"/>
    <property type="gene ID" value="LOC109587283"/>
</dbReference>
<dbReference type="InterPro" id="IPR003961">
    <property type="entry name" value="FN3_dom"/>
</dbReference>
<evidence type="ECO:0000259" key="1">
    <source>
        <dbReference type="PROSITE" id="PS50853"/>
    </source>
</evidence>
<dbReference type="SUPFAM" id="SSF49265">
    <property type="entry name" value="Fibronectin type III"/>
    <property type="match status" value="1"/>
</dbReference>
<organism evidence="2 3">
    <name type="scientific">Amphimedon queenslandica</name>
    <name type="common">Sponge</name>
    <dbReference type="NCBI Taxonomy" id="400682"/>
    <lineage>
        <taxon>Eukaryota</taxon>
        <taxon>Metazoa</taxon>
        <taxon>Porifera</taxon>
        <taxon>Demospongiae</taxon>
        <taxon>Heteroscleromorpha</taxon>
        <taxon>Haplosclerida</taxon>
        <taxon>Niphatidae</taxon>
        <taxon>Amphimedon</taxon>
    </lineage>
</organism>
<dbReference type="CDD" id="cd00063">
    <property type="entry name" value="FN3"/>
    <property type="match status" value="1"/>
</dbReference>
<protein>
    <recommendedName>
        <fullName evidence="1">Fibronectin type-III domain-containing protein</fullName>
    </recommendedName>
</protein>
<evidence type="ECO:0000313" key="2">
    <source>
        <dbReference type="EnsemblMetazoa" id="XP_019859087.1"/>
    </source>
</evidence>
<accession>A0AAN0JQI5</accession>
<dbReference type="KEGG" id="aqu:109587283"/>
<dbReference type="InterPro" id="IPR036116">
    <property type="entry name" value="FN3_sf"/>
</dbReference>
<dbReference type="Pfam" id="PF00041">
    <property type="entry name" value="fn3"/>
    <property type="match status" value="1"/>
</dbReference>
<dbReference type="Proteomes" id="UP000007879">
    <property type="component" value="Unassembled WGS sequence"/>
</dbReference>
<name>A0AAN0JQI5_AMPQE</name>
<keyword evidence="3" id="KW-1185">Reference proteome</keyword>
<dbReference type="GeneID" id="109587283"/>
<dbReference type="AlphaFoldDB" id="A0AAN0JQI5"/>
<proteinExistence type="predicted"/>
<dbReference type="Gene3D" id="2.60.40.10">
    <property type="entry name" value="Immunoglobulins"/>
    <property type="match status" value="1"/>
</dbReference>
<dbReference type="PROSITE" id="PS50853">
    <property type="entry name" value="FN3"/>
    <property type="match status" value="1"/>
</dbReference>
<sequence length="125" mass="13133">MPTAPTGVPTSLSVLQPINNLTWNEVDCSKHNGLITGYTVIISNSSITYSVTSTKRYIILNDLVLDTVYIISVAAVNSAGSGPFSDPIALLLHPSQSSQLPAASVYPSDVSQTYISTSTSNNGVT</sequence>
<reference evidence="3" key="1">
    <citation type="journal article" date="2010" name="Nature">
        <title>The Amphimedon queenslandica genome and the evolution of animal complexity.</title>
        <authorList>
            <person name="Srivastava M."/>
            <person name="Simakov O."/>
            <person name="Chapman J."/>
            <person name="Fahey B."/>
            <person name="Gauthier M.E."/>
            <person name="Mitros T."/>
            <person name="Richards G.S."/>
            <person name="Conaco C."/>
            <person name="Dacre M."/>
            <person name="Hellsten U."/>
            <person name="Larroux C."/>
            <person name="Putnam N.H."/>
            <person name="Stanke M."/>
            <person name="Adamska M."/>
            <person name="Darling A."/>
            <person name="Degnan S.M."/>
            <person name="Oakley T.H."/>
            <person name="Plachetzki D.C."/>
            <person name="Zhai Y."/>
            <person name="Adamski M."/>
            <person name="Calcino A."/>
            <person name="Cummins S.F."/>
            <person name="Goodstein D.M."/>
            <person name="Harris C."/>
            <person name="Jackson D.J."/>
            <person name="Leys S.P."/>
            <person name="Shu S."/>
            <person name="Woodcroft B.J."/>
            <person name="Vervoort M."/>
            <person name="Kosik K.S."/>
            <person name="Manning G."/>
            <person name="Degnan B.M."/>
            <person name="Rokhsar D.S."/>
        </authorList>
    </citation>
    <scope>NUCLEOTIDE SEQUENCE [LARGE SCALE GENOMIC DNA]</scope>
</reference>
<dbReference type="RefSeq" id="XP_019859087.1">
    <property type="nucleotide sequence ID" value="XM_020003528.1"/>
</dbReference>
<evidence type="ECO:0000313" key="3">
    <source>
        <dbReference type="Proteomes" id="UP000007879"/>
    </source>
</evidence>